<protein>
    <submittedName>
        <fullName evidence="4">Carbohydrate esterase family 5 protein</fullName>
    </submittedName>
</protein>
<proteinExistence type="predicted"/>
<gene>
    <name evidence="4" type="ORF">OIDMADRAFT_50893</name>
</gene>
<dbReference type="PANTHER" id="PTHR33630">
    <property type="entry name" value="CUTINASE RV1984C-RELATED-RELATED"/>
    <property type="match status" value="1"/>
</dbReference>
<evidence type="ECO:0000256" key="3">
    <source>
        <dbReference type="SAM" id="SignalP"/>
    </source>
</evidence>
<dbReference type="SUPFAM" id="SSF53474">
    <property type="entry name" value="alpha/beta-Hydrolases"/>
    <property type="match status" value="1"/>
</dbReference>
<dbReference type="Pfam" id="PF01083">
    <property type="entry name" value="Cutinase"/>
    <property type="match status" value="1"/>
</dbReference>
<evidence type="ECO:0000313" key="5">
    <source>
        <dbReference type="Proteomes" id="UP000054321"/>
    </source>
</evidence>
<feature type="chain" id="PRO_5002173472" evidence="3">
    <location>
        <begin position="17"/>
        <end position="226"/>
    </location>
</feature>
<keyword evidence="2" id="KW-1015">Disulfide bond</keyword>
<dbReference type="Gene3D" id="3.40.50.1820">
    <property type="entry name" value="alpha/beta hydrolase"/>
    <property type="match status" value="1"/>
</dbReference>
<dbReference type="InterPro" id="IPR000675">
    <property type="entry name" value="Cutinase/axe"/>
</dbReference>
<keyword evidence="3" id="KW-0732">Signal</keyword>
<reference evidence="4 5" key="1">
    <citation type="submission" date="2014-04" db="EMBL/GenBank/DDBJ databases">
        <authorList>
            <consortium name="DOE Joint Genome Institute"/>
            <person name="Kuo A."/>
            <person name="Martino E."/>
            <person name="Perotto S."/>
            <person name="Kohler A."/>
            <person name="Nagy L.G."/>
            <person name="Floudas D."/>
            <person name="Copeland A."/>
            <person name="Barry K.W."/>
            <person name="Cichocki N."/>
            <person name="Veneault-Fourrey C."/>
            <person name="LaButti K."/>
            <person name="Lindquist E.A."/>
            <person name="Lipzen A."/>
            <person name="Lundell T."/>
            <person name="Morin E."/>
            <person name="Murat C."/>
            <person name="Sun H."/>
            <person name="Tunlid A."/>
            <person name="Henrissat B."/>
            <person name="Grigoriev I.V."/>
            <person name="Hibbett D.S."/>
            <person name="Martin F."/>
            <person name="Nordberg H.P."/>
            <person name="Cantor M.N."/>
            <person name="Hua S.X."/>
        </authorList>
    </citation>
    <scope>NUCLEOTIDE SEQUENCE [LARGE SCALE GENOMIC DNA]</scope>
    <source>
        <strain evidence="4 5">Zn</strain>
    </source>
</reference>
<dbReference type="STRING" id="913774.A0A0C3D1F8"/>
<keyword evidence="1" id="KW-0378">Hydrolase</keyword>
<dbReference type="EMBL" id="KN832872">
    <property type="protein sequence ID" value="KIN05069.1"/>
    <property type="molecule type" value="Genomic_DNA"/>
</dbReference>
<organism evidence="4 5">
    <name type="scientific">Oidiodendron maius (strain Zn)</name>
    <dbReference type="NCBI Taxonomy" id="913774"/>
    <lineage>
        <taxon>Eukaryota</taxon>
        <taxon>Fungi</taxon>
        <taxon>Dikarya</taxon>
        <taxon>Ascomycota</taxon>
        <taxon>Pezizomycotina</taxon>
        <taxon>Leotiomycetes</taxon>
        <taxon>Leotiomycetes incertae sedis</taxon>
        <taxon>Myxotrichaceae</taxon>
        <taxon>Oidiodendron</taxon>
    </lineage>
</organism>
<dbReference type="SMART" id="SM01110">
    <property type="entry name" value="Cutinase"/>
    <property type="match status" value="1"/>
</dbReference>
<name>A0A0C3D1F8_OIDMZ</name>
<evidence type="ECO:0000256" key="2">
    <source>
        <dbReference type="ARBA" id="ARBA00023157"/>
    </source>
</evidence>
<dbReference type="InParanoid" id="A0A0C3D1F8"/>
<reference evidence="5" key="2">
    <citation type="submission" date="2015-01" db="EMBL/GenBank/DDBJ databases">
        <title>Evolutionary Origins and Diversification of the Mycorrhizal Mutualists.</title>
        <authorList>
            <consortium name="DOE Joint Genome Institute"/>
            <consortium name="Mycorrhizal Genomics Consortium"/>
            <person name="Kohler A."/>
            <person name="Kuo A."/>
            <person name="Nagy L.G."/>
            <person name="Floudas D."/>
            <person name="Copeland A."/>
            <person name="Barry K.W."/>
            <person name="Cichocki N."/>
            <person name="Veneault-Fourrey C."/>
            <person name="LaButti K."/>
            <person name="Lindquist E.A."/>
            <person name="Lipzen A."/>
            <person name="Lundell T."/>
            <person name="Morin E."/>
            <person name="Murat C."/>
            <person name="Riley R."/>
            <person name="Ohm R."/>
            <person name="Sun H."/>
            <person name="Tunlid A."/>
            <person name="Henrissat B."/>
            <person name="Grigoriev I.V."/>
            <person name="Hibbett D.S."/>
            <person name="Martin F."/>
        </authorList>
    </citation>
    <scope>NUCLEOTIDE SEQUENCE [LARGE SCALE GENOMIC DNA]</scope>
    <source>
        <strain evidence="5">Zn</strain>
    </source>
</reference>
<dbReference type="InterPro" id="IPR029058">
    <property type="entry name" value="AB_hydrolase_fold"/>
</dbReference>
<evidence type="ECO:0000313" key="4">
    <source>
        <dbReference type="EMBL" id="KIN05069.1"/>
    </source>
</evidence>
<keyword evidence="5" id="KW-1185">Reference proteome</keyword>
<dbReference type="OrthoDB" id="2586582at2759"/>
<dbReference type="PANTHER" id="PTHR33630:SF9">
    <property type="entry name" value="CUTINASE 4"/>
    <property type="match status" value="1"/>
</dbReference>
<dbReference type="GO" id="GO:0052689">
    <property type="term" value="F:carboxylic ester hydrolase activity"/>
    <property type="evidence" value="ECO:0007669"/>
    <property type="project" value="UniProtKB-ARBA"/>
</dbReference>
<dbReference type="Proteomes" id="UP000054321">
    <property type="component" value="Unassembled WGS sequence"/>
</dbReference>
<evidence type="ECO:0000256" key="1">
    <source>
        <dbReference type="ARBA" id="ARBA00022801"/>
    </source>
</evidence>
<dbReference type="AlphaFoldDB" id="A0A0C3D1F8"/>
<feature type="signal peptide" evidence="3">
    <location>
        <begin position="1"/>
        <end position="16"/>
    </location>
</feature>
<accession>A0A0C3D1F8</accession>
<sequence length="226" mass="22764">MLTSILTLSLAAVASAMPVALSPRATCYSGVYVIAARGSDEDPGFGATAPVVSGVLAAIPNSGSVAVVYPASVLDPLYPTSVTDGINDLISLVNAYVSSCSGKIVLVGFSQGGNVITDALAGGVDKPTPLPASTVAHISAITVFGDPTFTHGQSFDAGTDTTTDGIFAREEGGASLALLNTYASKIQSYCDTGDIYCASGDDSSAHSEEIPTWGNAAISFIVSKST</sequence>
<dbReference type="HOGENOM" id="CLU_040058_4_1_1"/>